<sequence>MRNAAEQELDALAGLWFSGWQDGHTNILPAELARLRTVESFKLRLQEALAAVRVAQGGEAPLGFTMTKSDELYQFYVSAGARGTGVASMLMNDALARFRQDRVRKPWLACAIGNERAARFYEKSGWRRTGVMTSHLPTQAGIFLLDVWRYEIDLQ</sequence>
<keyword evidence="2" id="KW-0808">Transferase</keyword>
<accession>A0A2T5G0B5</accession>
<keyword evidence="3" id="KW-1185">Reference proteome</keyword>
<dbReference type="EMBL" id="NWBU01000005">
    <property type="protein sequence ID" value="PTQ12384.1"/>
    <property type="molecule type" value="Genomic_DNA"/>
</dbReference>
<dbReference type="SUPFAM" id="SSF55729">
    <property type="entry name" value="Acyl-CoA N-acyltransferases (Nat)"/>
    <property type="match status" value="1"/>
</dbReference>
<organism evidence="2 3">
    <name type="scientific">Sphingomonas oleivorans</name>
    <dbReference type="NCBI Taxonomy" id="1735121"/>
    <lineage>
        <taxon>Bacteria</taxon>
        <taxon>Pseudomonadati</taxon>
        <taxon>Pseudomonadota</taxon>
        <taxon>Alphaproteobacteria</taxon>
        <taxon>Sphingomonadales</taxon>
        <taxon>Sphingomonadaceae</taxon>
        <taxon>Sphingomonas</taxon>
    </lineage>
</organism>
<dbReference type="InterPro" id="IPR000182">
    <property type="entry name" value="GNAT_dom"/>
</dbReference>
<proteinExistence type="predicted"/>
<feature type="domain" description="N-acetyltransferase" evidence="1">
    <location>
        <begin position="1"/>
        <end position="155"/>
    </location>
</feature>
<evidence type="ECO:0000313" key="3">
    <source>
        <dbReference type="Proteomes" id="UP000244162"/>
    </source>
</evidence>
<dbReference type="Pfam" id="PF00583">
    <property type="entry name" value="Acetyltransf_1"/>
    <property type="match status" value="1"/>
</dbReference>
<dbReference type="Gene3D" id="3.40.630.30">
    <property type="match status" value="1"/>
</dbReference>
<comment type="caution">
    <text evidence="2">The sequence shown here is derived from an EMBL/GenBank/DDBJ whole genome shotgun (WGS) entry which is preliminary data.</text>
</comment>
<evidence type="ECO:0000313" key="2">
    <source>
        <dbReference type="EMBL" id="PTQ12384.1"/>
    </source>
</evidence>
<name>A0A2T5G0B5_9SPHN</name>
<dbReference type="PROSITE" id="PS51186">
    <property type="entry name" value="GNAT"/>
    <property type="match status" value="1"/>
</dbReference>
<dbReference type="Proteomes" id="UP000244162">
    <property type="component" value="Unassembled WGS sequence"/>
</dbReference>
<dbReference type="AlphaFoldDB" id="A0A2T5G0B5"/>
<dbReference type="GO" id="GO:0016747">
    <property type="term" value="F:acyltransferase activity, transferring groups other than amino-acyl groups"/>
    <property type="evidence" value="ECO:0007669"/>
    <property type="project" value="InterPro"/>
</dbReference>
<dbReference type="CDD" id="cd04301">
    <property type="entry name" value="NAT_SF"/>
    <property type="match status" value="1"/>
</dbReference>
<reference evidence="2 3" key="1">
    <citation type="submission" date="2017-09" db="EMBL/GenBank/DDBJ databases">
        <title>Sphingomonas panjinensis sp.nov., isolated from oil-contaminated soil.</title>
        <authorList>
            <person name="Wang L."/>
            <person name="Chen L."/>
        </authorList>
    </citation>
    <scope>NUCLEOTIDE SEQUENCE [LARGE SCALE GENOMIC DNA]</scope>
    <source>
        <strain evidence="2 3">FW-11</strain>
    </source>
</reference>
<protein>
    <submittedName>
        <fullName evidence="2">GNAT family N-acetyltransferase</fullName>
    </submittedName>
</protein>
<dbReference type="OrthoDB" id="143110at2"/>
<dbReference type="InterPro" id="IPR016181">
    <property type="entry name" value="Acyl_CoA_acyltransferase"/>
</dbReference>
<evidence type="ECO:0000259" key="1">
    <source>
        <dbReference type="PROSITE" id="PS51186"/>
    </source>
</evidence>
<gene>
    <name evidence="2" type="ORF">CLG96_05405</name>
</gene>